<name>A0A427B266_ENSVE</name>
<dbReference type="EMBL" id="AMZH03000667">
    <property type="protein sequence ID" value="RRT82566.1"/>
    <property type="molecule type" value="Genomic_DNA"/>
</dbReference>
<sequence>MVCLLLMLPSSTEEVMRPEQWVSEFTEDTVSSVRHARAGGVHAASVKGSRTGWRPMSRNTYLDGQALSFKVTTGDGLSVLSFNVSKSGWPVDVKHRCHILLFGSTYLVDAMTSVTGK</sequence>
<evidence type="ECO:0000313" key="2">
    <source>
        <dbReference type="Proteomes" id="UP000287651"/>
    </source>
</evidence>
<organism evidence="1 2">
    <name type="scientific">Ensete ventricosum</name>
    <name type="common">Abyssinian banana</name>
    <name type="synonym">Musa ensete</name>
    <dbReference type="NCBI Taxonomy" id="4639"/>
    <lineage>
        <taxon>Eukaryota</taxon>
        <taxon>Viridiplantae</taxon>
        <taxon>Streptophyta</taxon>
        <taxon>Embryophyta</taxon>
        <taxon>Tracheophyta</taxon>
        <taxon>Spermatophyta</taxon>
        <taxon>Magnoliopsida</taxon>
        <taxon>Liliopsida</taxon>
        <taxon>Zingiberales</taxon>
        <taxon>Musaceae</taxon>
        <taxon>Ensete</taxon>
    </lineage>
</organism>
<dbReference type="GO" id="GO:0005576">
    <property type="term" value="C:extracellular region"/>
    <property type="evidence" value="ECO:0007669"/>
    <property type="project" value="UniProtKB-SubCell"/>
</dbReference>
<reference evidence="1 2" key="1">
    <citation type="journal article" date="2014" name="Agronomy (Basel)">
        <title>A Draft Genome Sequence for Ensete ventricosum, the Drought-Tolerant Tree Against Hunger.</title>
        <authorList>
            <person name="Harrison J."/>
            <person name="Moore K.A."/>
            <person name="Paszkiewicz K."/>
            <person name="Jones T."/>
            <person name="Grant M."/>
            <person name="Ambacheew D."/>
            <person name="Muzemil S."/>
            <person name="Studholme D.J."/>
        </authorList>
    </citation>
    <scope>NUCLEOTIDE SEQUENCE [LARGE SCALE GENOMIC DNA]</scope>
</reference>
<protein>
    <recommendedName>
        <fullName evidence="3">Expansin-like CBD domain-containing protein</fullName>
    </recommendedName>
</protein>
<accession>A0A427B266</accession>
<evidence type="ECO:0008006" key="3">
    <source>
        <dbReference type="Google" id="ProtNLM"/>
    </source>
</evidence>
<dbReference type="SUPFAM" id="SSF49590">
    <property type="entry name" value="PHL pollen allergen"/>
    <property type="match status" value="1"/>
</dbReference>
<dbReference type="Proteomes" id="UP000287651">
    <property type="component" value="Unassembled WGS sequence"/>
</dbReference>
<evidence type="ECO:0000313" key="1">
    <source>
        <dbReference type="EMBL" id="RRT82566.1"/>
    </source>
</evidence>
<comment type="caution">
    <text evidence="1">The sequence shown here is derived from an EMBL/GenBank/DDBJ whole genome shotgun (WGS) entry which is preliminary data.</text>
</comment>
<dbReference type="InterPro" id="IPR036749">
    <property type="entry name" value="Expansin_CBD_sf"/>
</dbReference>
<dbReference type="AlphaFoldDB" id="A0A427B266"/>
<proteinExistence type="predicted"/>
<gene>
    <name evidence="1" type="ORF">B296_00014606</name>
</gene>